<dbReference type="AlphaFoldDB" id="A0AA90UVS7"/>
<dbReference type="PANTHER" id="PTHR30576">
    <property type="entry name" value="COLANIC BIOSYNTHESIS UDP-GLUCOSE LIPID CARRIER TRANSFERASE"/>
    <property type="match status" value="1"/>
</dbReference>
<comment type="caution">
    <text evidence="4">The sequence shown here is derived from an EMBL/GenBank/DDBJ whole genome shotgun (WGS) entry which is preliminary data.</text>
</comment>
<keyword evidence="2" id="KW-0472">Membrane</keyword>
<organism evidence="4 5">
    <name type="scientific">Segatella copri</name>
    <dbReference type="NCBI Taxonomy" id="165179"/>
    <lineage>
        <taxon>Bacteria</taxon>
        <taxon>Pseudomonadati</taxon>
        <taxon>Bacteroidota</taxon>
        <taxon>Bacteroidia</taxon>
        <taxon>Bacteroidales</taxon>
        <taxon>Prevotellaceae</taxon>
        <taxon>Segatella</taxon>
    </lineage>
</organism>
<keyword evidence="2" id="KW-1133">Transmembrane helix</keyword>
<dbReference type="EMBL" id="VZCC01000004">
    <property type="protein sequence ID" value="MQN82433.1"/>
    <property type="molecule type" value="Genomic_DNA"/>
</dbReference>
<evidence type="ECO:0000259" key="3">
    <source>
        <dbReference type="Pfam" id="PF02397"/>
    </source>
</evidence>
<dbReference type="Pfam" id="PF02397">
    <property type="entry name" value="Bac_transf"/>
    <property type="match status" value="1"/>
</dbReference>
<gene>
    <name evidence="4" type="ORF">F7D74_00165</name>
</gene>
<keyword evidence="2" id="KW-0812">Transmembrane</keyword>
<accession>A0AA90UVS7</accession>
<reference evidence="5" key="1">
    <citation type="submission" date="2019-09" db="EMBL/GenBank/DDBJ databases">
        <title>Distinct polysaccharide growth profiles of human intestinal Prevotella copri isolates.</title>
        <authorList>
            <person name="Fehlner-Peach H."/>
            <person name="Magnabosco C."/>
            <person name="Raghavan V."/>
            <person name="Scher J.U."/>
            <person name="Tett A."/>
            <person name="Cox L.M."/>
            <person name="Gottsegen C."/>
            <person name="Watters A."/>
            <person name="Wiltshire- Gordon J.D."/>
            <person name="Segata N."/>
            <person name="Bonneau R."/>
            <person name="Littman D.R."/>
        </authorList>
    </citation>
    <scope>NUCLEOTIDE SEQUENCE [LARGE SCALE GENOMIC DNA]</scope>
    <source>
        <strain evidence="5">iAA108</strain>
    </source>
</reference>
<comment type="similarity">
    <text evidence="1">Belongs to the bacterial sugar transferase family.</text>
</comment>
<dbReference type="InterPro" id="IPR003362">
    <property type="entry name" value="Bact_transf"/>
</dbReference>
<proteinExistence type="inferred from homology"/>
<evidence type="ECO:0000313" key="4">
    <source>
        <dbReference type="EMBL" id="MQN82433.1"/>
    </source>
</evidence>
<dbReference type="Proteomes" id="UP000421408">
    <property type="component" value="Unassembled WGS sequence"/>
</dbReference>
<keyword evidence="4" id="KW-0808">Transferase</keyword>
<evidence type="ECO:0000256" key="1">
    <source>
        <dbReference type="ARBA" id="ARBA00006464"/>
    </source>
</evidence>
<dbReference type="GO" id="GO:0016780">
    <property type="term" value="F:phosphotransferase activity, for other substituted phosphate groups"/>
    <property type="evidence" value="ECO:0007669"/>
    <property type="project" value="TreeGrafter"/>
</dbReference>
<feature type="transmembrane region" description="Helical" evidence="2">
    <location>
        <begin position="25"/>
        <end position="49"/>
    </location>
</feature>
<protein>
    <submittedName>
        <fullName evidence="4">Sugar transferase</fullName>
    </submittedName>
</protein>
<evidence type="ECO:0000256" key="2">
    <source>
        <dbReference type="SAM" id="Phobius"/>
    </source>
</evidence>
<feature type="domain" description="Bacterial sugar transferase" evidence="3">
    <location>
        <begin position="23"/>
        <end position="207"/>
    </location>
</feature>
<dbReference type="RefSeq" id="WP_153117835.1">
    <property type="nucleotide sequence ID" value="NZ_VZCC01000004.1"/>
</dbReference>
<evidence type="ECO:0000313" key="5">
    <source>
        <dbReference type="Proteomes" id="UP000421408"/>
    </source>
</evidence>
<dbReference type="PANTHER" id="PTHR30576:SF0">
    <property type="entry name" value="UNDECAPRENYL-PHOSPHATE N-ACETYLGALACTOSAMINYL 1-PHOSPHATE TRANSFERASE-RELATED"/>
    <property type="match status" value="1"/>
</dbReference>
<name>A0AA90UVS7_9BACT</name>
<sequence>MSADQSKTDFLPDGMNAFERNVKRVVDCMMAFLALIIFSPLFLFCYIAVKCEDGGPAIFKQERIGRFGRPFYIYKFRSMRMDAEKMGPALFKGVGVDPRLTKIGLFLRLHHLDELPQLWNVFVGDMAFIGPRPERKFYIDQIMKHDARYVCLYQIRPGVTSYATLYNGYTDTMEKMLRRLKYDLFYLEHRSWWLDFKILFKTFVSIVFGKKF</sequence>